<evidence type="ECO:0000256" key="1">
    <source>
        <dbReference type="ARBA" id="ARBA00008226"/>
    </source>
</evidence>
<dbReference type="PANTHER" id="PTHR11777:SF9">
    <property type="entry name" value="ALANINE--TRNA LIGASE, CYTOPLASMIC"/>
    <property type="match status" value="1"/>
</dbReference>
<dbReference type="GO" id="GO:0000049">
    <property type="term" value="F:tRNA binding"/>
    <property type="evidence" value="ECO:0007669"/>
    <property type="project" value="UniProtKB-KW"/>
</dbReference>
<dbReference type="EMBL" id="BARS01057009">
    <property type="protein sequence ID" value="GAG47806.1"/>
    <property type="molecule type" value="Genomic_DNA"/>
</dbReference>
<feature type="non-terminal residue" evidence="10">
    <location>
        <position position="155"/>
    </location>
</feature>
<dbReference type="GO" id="GO:0004813">
    <property type="term" value="F:alanine-tRNA ligase activity"/>
    <property type="evidence" value="ECO:0007669"/>
    <property type="project" value="InterPro"/>
</dbReference>
<dbReference type="InterPro" id="IPR050058">
    <property type="entry name" value="Ala-tRNA_ligase"/>
</dbReference>
<evidence type="ECO:0000313" key="10">
    <source>
        <dbReference type="EMBL" id="GAG47806.1"/>
    </source>
</evidence>
<dbReference type="SUPFAM" id="SSF101353">
    <property type="entry name" value="Putative anticodon-binding domain of alanyl-tRNA synthetase (AlaRS)"/>
    <property type="match status" value="1"/>
</dbReference>
<dbReference type="GO" id="GO:0005524">
    <property type="term" value="F:ATP binding"/>
    <property type="evidence" value="ECO:0007669"/>
    <property type="project" value="UniProtKB-KW"/>
</dbReference>
<evidence type="ECO:0000256" key="4">
    <source>
        <dbReference type="ARBA" id="ARBA00022741"/>
    </source>
</evidence>
<protein>
    <recommendedName>
        <fullName evidence="9">Alanyl-transfer RNA synthetases family profile domain-containing protein</fullName>
    </recommendedName>
</protein>
<evidence type="ECO:0000256" key="2">
    <source>
        <dbReference type="ARBA" id="ARBA00022555"/>
    </source>
</evidence>
<dbReference type="InterPro" id="IPR018164">
    <property type="entry name" value="Ala-tRNA-synth_IIc_N"/>
</dbReference>
<feature type="non-terminal residue" evidence="10">
    <location>
        <position position="1"/>
    </location>
</feature>
<dbReference type="AlphaFoldDB" id="X0ZHH5"/>
<proteinExistence type="inferred from homology"/>
<dbReference type="GO" id="GO:0002161">
    <property type="term" value="F:aminoacyl-tRNA deacylase activity"/>
    <property type="evidence" value="ECO:0007669"/>
    <property type="project" value="TreeGrafter"/>
</dbReference>
<keyword evidence="7" id="KW-0648">Protein biosynthesis</keyword>
<dbReference type="PROSITE" id="PS50860">
    <property type="entry name" value="AA_TRNA_LIGASE_II_ALA"/>
    <property type="match status" value="1"/>
</dbReference>
<evidence type="ECO:0000256" key="3">
    <source>
        <dbReference type="ARBA" id="ARBA00022598"/>
    </source>
</evidence>
<comment type="caution">
    <text evidence="10">The sequence shown here is derived from an EMBL/GenBank/DDBJ whole genome shotgun (WGS) entry which is preliminary data.</text>
</comment>
<keyword evidence="6" id="KW-0694">RNA-binding</keyword>
<organism evidence="10">
    <name type="scientific">marine sediment metagenome</name>
    <dbReference type="NCBI Taxonomy" id="412755"/>
    <lineage>
        <taxon>unclassified sequences</taxon>
        <taxon>metagenomes</taxon>
        <taxon>ecological metagenomes</taxon>
    </lineage>
</organism>
<evidence type="ECO:0000256" key="5">
    <source>
        <dbReference type="ARBA" id="ARBA00022840"/>
    </source>
</evidence>
<keyword evidence="5" id="KW-0067">ATP-binding</keyword>
<feature type="domain" description="Alanyl-transfer RNA synthetases family profile" evidence="9">
    <location>
        <begin position="1"/>
        <end position="155"/>
    </location>
</feature>
<name>X0ZHH5_9ZZZZ</name>
<dbReference type="InterPro" id="IPR018165">
    <property type="entry name" value="Ala-tRNA-synth_IIc_core"/>
</dbReference>
<reference evidence="10" key="1">
    <citation type="journal article" date="2014" name="Front. Microbiol.">
        <title>High frequency of phylogenetically diverse reductive dehalogenase-homologous genes in deep subseafloor sedimentary metagenomes.</title>
        <authorList>
            <person name="Kawai M."/>
            <person name="Futagami T."/>
            <person name="Toyoda A."/>
            <person name="Takaki Y."/>
            <person name="Nishi S."/>
            <person name="Hori S."/>
            <person name="Arai W."/>
            <person name="Tsubouchi T."/>
            <person name="Morono Y."/>
            <person name="Uchiyama I."/>
            <person name="Ito T."/>
            <person name="Fujiyama A."/>
            <person name="Inagaki F."/>
            <person name="Takami H."/>
        </authorList>
    </citation>
    <scope>NUCLEOTIDE SEQUENCE</scope>
    <source>
        <strain evidence="10">Expedition CK06-06</strain>
    </source>
</reference>
<evidence type="ECO:0000256" key="8">
    <source>
        <dbReference type="ARBA" id="ARBA00023146"/>
    </source>
</evidence>
<evidence type="ECO:0000259" key="9">
    <source>
        <dbReference type="PROSITE" id="PS50860"/>
    </source>
</evidence>
<dbReference type="InterPro" id="IPR018162">
    <property type="entry name" value="Ala-tRNA-ligase_IIc_anticod-bd"/>
</dbReference>
<dbReference type="GO" id="GO:0006419">
    <property type="term" value="P:alanyl-tRNA aminoacylation"/>
    <property type="evidence" value="ECO:0007669"/>
    <property type="project" value="InterPro"/>
</dbReference>
<keyword evidence="4" id="KW-0547">Nucleotide-binding</keyword>
<comment type="similarity">
    <text evidence="1">Belongs to the class-II aminoacyl-tRNA synthetase family.</text>
</comment>
<evidence type="ECO:0000256" key="7">
    <source>
        <dbReference type="ARBA" id="ARBA00022917"/>
    </source>
</evidence>
<dbReference type="GO" id="GO:0005829">
    <property type="term" value="C:cytosol"/>
    <property type="evidence" value="ECO:0007669"/>
    <property type="project" value="TreeGrafter"/>
</dbReference>
<evidence type="ECO:0000256" key="6">
    <source>
        <dbReference type="ARBA" id="ARBA00022884"/>
    </source>
</evidence>
<sequence length="155" mass="17583">RGLAFLIADGVIPSNEGRGYVLRRLLRRAALFGRRLGLEKPFLNQIAGATVGSMAKVYPELQQRQDSIYQVIELEEARFRETLSTGLEIIESVMAKEANQKAKKISGEDAFRLYDTYGFPVELTREIAAGHGFSMNLEDFEREMEKQRERARAAQ</sequence>
<dbReference type="PANTHER" id="PTHR11777">
    <property type="entry name" value="ALANYL-TRNA SYNTHETASE"/>
    <property type="match status" value="1"/>
</dbReference>
<keyword evidence="8" id="KW-0030">Aminoacyl-tRNA synthetase</keyword>
<keyword evidence="3" id="KW-0436">Ligase</keyword>
<gene>
    <name evidence="10" type="ORF">S01H1_83757</name>
</gene>
<accession>X0ZHH5</accession>
<dbReference type="Pfam" id="PF01411">
    <property type="entry name" value="tRNA-synt_2c"/>
    <property type="match status" value="1"/>
</dbReference>
<keyword evidence="2" id="KW-0820">tRNA-binding</keyword>